<dbReference type="SUPFAM" id="SSF55961">
    <property type="entry name" value="Bet v1-like"/>
    <property type="match status" value="1"/>
</dbReference>
<dbReference type="EMBL" id="WMBE01000001">
    <property type="protein sequence ID" value="MDG0866188.1"/>
    <property type="molecule type" value="Genomic_DNA"/>
</dbReference>
<dbReference type="AlphaFoldDB" id="A0AAJ5ZHR5"/>
<dbReference type="Gene3D" id="3.30.530.20">
    <property type="match status" value="1"/>
</dbReference>
<accession>A0AAJ5ZHR5</accession>
<proteinExistence type="inferred from homology"/>
<dbReference type="Pfam" id="PF08327">
    <property type="entry name" value="AHSA1"/>
    <property type="match status" value="1"/>
</dbReference>
<dbReference type="RefSeq" id="WP_342822433.1">
    <property type="nucleotide sequence ID" value="NZ_CP046146.1"/>
</dbReference>
<name>A0AAJ5ZHR5_9CHLR</name>
<evidence type="ECO:0000313" key="3">
    <source>
        <dbReference type="EMBL" id="MDG0866188.1"/>
    </source>
</evidence>
<feature type="domain" description="Activator of Hsp90 ATPase homologue 1/2-like C-terminal" evidence="2">
    <location>
        <begin position="19"/>
        <end position="135"/>
    </location>
</feature>
<sequence>MTTPSANTTSLTRQITIEAPAATVFKYLIDPDLMCTWMGQACVFEPFEGGEYRCEINENIVAGGKVLEVVQDEKIVYTFGWEGGENPVTVGSSRVEITLEESGGSTLVNLFHSELVAAVEEHGGGWDHYLARLAIAAAGGDAGPDPVANPPADA</sequence>
<dbReference type="CDD" id="cd07814">
    <property type="entry name" value="SRPBCC_CalC_Aha1-like"/>
    <property type="match status" value="1"/>
</dbReference>
<dbReference type="InterPro" id="IPR023393">
    <property type="entry name" value="START-like_dom_sf"/>
</dbReference>
<dbReference type="InterPro" id="IPR013538">
    <property type="entry name" value="ASHA1/2-like_C"/>
</dbReference>
<protein>
    <submittedName>
        <fullName evidence="4">Transcriptional regulator</fullName>
    </submittedName>
</protein>
<keyword evidence="5" id="KW-1185">Reference proteome</keyword>
<gene>
    <name evidence="3" type="ORF">GKO46_03775</name>
    <name evidence="4" type="ORF">GKO48_05485</name>
</gene>
<organism evidence="4 5">
    <name type="scientific">Candidatus Lucifugimonas marina</name>
    <dbReference type="NCBI Taxonomy" id="3038979"/>
    <lineage>
        <taxon>Bacteria</taxon>
        <taxon>Bacillati</taxon>
        <taxon>Chloroflexota</taxon>
        <taxon>Dehalococcoidia</taxon>
        <taxon>SAR202 cluster</taxon>
        <taxon>Candidatus Lucifugimonadales</taxon>
        <taxon>Candidatus Lucifugimonadaceae</taxon>
        <taxon>Candidatus Lucifugimonas</taxon>
    </lineage>
</organism>
<reference evidence="4" key="2">
    <citation type="journal article" date="2023" name="Nat. Commun.">
        <title>Cultivation of marine bacteria of the SAR202 clade.</title>
        <authorList>
            <person name="Lim Y."/>
            <person name="Seo J.H."/>
            <person name="Giovannoni S.J."/>
            <person name="Kang I."/>
            <person name="Cho J.C."/>
        </authorList>
    </citation>
    <scope>NUCLEOTIDE SEQUENCE</scope>
    <source>
        <strain evidence="4">JH1073</strain>
    </source>
</reference>
<dbReference type="EMBL" id="CP046147">
    <property type="protein sequence ID" value="WFG39092.1"/>
    <property type="molecule type" value="Genomic_DNA"/>
</dbReference>
<evidence type="ECO:0000313" key="6">
    <source>
        <dbReference type="Proteomes" id="UP001321249"/>
    </source>
</evidence>
<reference evidence="5 6" key="1">
    <citation type="submission" date="2019-11" db="EMBL/GenBank/DDBJ databases">
        <authorList>
            <person name="Cho J.-C."/>
        </authorList>
    </citation>
    <scope>NUCLEOTIDE SEQUENCE [LARGE SCALE GENOMIC DNA]</scope>
    <source>
        <strain evidence="4 5">JH1073</strain>
        <strain evidence="3 6">JH702</strain>
    </source>
</reference>
<evidence type="ECO:0000259" key="2">
    <source>
        <dbReference type="Pfam" id="PF08327"/>
    </source>
</evidence>
<dbReference type="Proteomes" id="UP001219901">
    <property type="component" value="Chromosome"/>
</dbReference>
<comment type="similarity">
    <text evidence="1">Belongs to the AHA1 family.</text>
</comment>
<evidence type="ECO:0000256" key="1">
    <source>
        <dbReference type="ARBA" id="ARBA00006817"/>
    </source>
</evidence>
<reference evidence="5" key="3">
    <citation type="submission" date="2023-06" db="EMBL/GenBank/DDBJ databases">
        <title>Pangenomics reveal diversification of enzyme families and niche specialization in globally abundant SAR202 bacteria.</title>
        <authorList>
            <person name="Saw J.H.W."/>
        </authorList>
    </citation>
    <scope>NUCLEOTIDE SEQUENCE [LARGE SCALE GENOMIC DNA]</scope>
    <source>
        <strain evidence="5">JH1073</strain>
    </source>
</reference>
<evidence type="ECO:0000313" key="5">
    <source>
        <dbReference type="Proteomes" id="UP001219901"/>
    </source>
</evidence>
<evidence type="ECO:0000313" key="4">
    <source>
        <dbReference type="EMBL" id="WFG39092.1"/>
    </source>
</evidence>
<dbReference type="Proteomes" id="UP001321249">
    <property type="component" value="Unassembled WGS sequence"/>
</dbReference>